<comment type="subunit">
    <text evidence="7">Homodimer.</text>
</comment>
<evidence type="ECO:0000259" key="8">
    <source>
        <dbReference type="Pfam" id="PF16325"/>
    </source>
</evidence>
<dbReference type="EC" id="2.1.1.-" evidence="7"/>
<evidence type="ECO:0000256" key="1">
    <source>
        <dbReference type="ARBA" id="ARBA00022603"/>
    </source>
</evidence>
<accession>A0A7X5HX49</accession>
<dbReference type="PANTHER" id="PTHR30217:SF6">
    <property type="entry name" value="TRNA HYDROXYLATION PROTEIN P"/>
    <property type="match status" value="1"/>
</dbReference>
<organism evidence="9 10">
    <name type="scientific">Anaerotalea alkaliphila</name>
    <dbReference type="NCBI Taxonomy" id="2662126"/>
    <lineage>
        <taxon>Bacteria</taxon>
        <taxon>Bacillati</taxon>
        <taxon>Bacillota</taxon>
        <taxon>Clostridia</taxon>
        <taxon>Eubacteriales</taxon>
        <taxon>Anaerotalea</taxon>
    </lineage>
</organism>
<dbReference type="PROSITE" id="PS51682">
    <property type="entry name" value="SAM_OMT_I"/>
    <property type="match status" value="1"/>
</dbReference>
<comment type="caution">
    <text evidence="9">The sequence shown here is derived from an EMBL/GenBank/DDBJ whole genome shotgun (WGS) entry which is preliminary data.</text>
</comment>
<comment type="function">
    <text evidence="7">Catalyzes the methylation of 5-hydroxyuridine (ho5U) to form 5-methoxyuridine (mo5U) at position 34 in tRNAs.</text>
</comment>
<dbReference type="InterPro" id="IPR051454">
    <property type="entry name" value="RNA/ubiquinone_mod_enzymes"/>
</dbReference>
<feature type="binding site" evidence="7">
    <location>
        <position position="132"/>
    </location>
    <ligand>
        <name>Mg(2+)</name>
        <dbReference type="ChEBI" id="CHEBI:18420"/>
    </ligand>
</feature>
<dbReference type="Pfam" id="PF01596">
    <property type="entry name" value="Methyltransf_3"/>
    <property type="match status" value="1"/>
</dbReference>
<feature type="binding site" evidence="7">
    <location>
        <position position="62"/>
    </location>
    <ligand>
        <name>S-adenosyl-L-methionine</name>
        <dbReference type="ChEBI" id="CHEBI:59789"/>
    </ligand>
</feature>
<comment type="catalytic activity">
    <reaction evidence="7">
        <text>5-hydroxyuridine(34) in tRNA + S-adenosyl-L-methionine = 5-methoxyuridine(34) in tRNA + S-adenosyl-L-homocysteine + H(+)</text>
        <dbReference type="Rhea" id="RHEA:60524"/>
        <dbReference type="Rhea" id="RHEA-COMP:13381"/>
        <dbReference type="Rhea" id="RHEA-COMP:15591"/>
        <dbReference type="ChEBI" id="CHEBI:15378"/>
        <dbReference type="ChEBI" id="CHEBI:57856"/>
        <dbReference type="ChEBI" id="CHEBI:59789"/>
        <dbReference type="ChEBI" id="CHEBI:136877"/>
        <dbReference type="ChEBI" id="CHEBI:143860"/>
    </reaction>
</comment>
<evidence type="ECO:0000256" key="4">
    <source>
        <dbReference type="ARBA" id="ARBA00022691"/>
    </source>
</evidence>
<dbReference type="PROSITE" id="PS01276">
    <property type="entry name" value="PEPTIDASE_U32"/>
    <property type="match status" value="1"/>
</dbReference>
<gene>
    <name evidence="7" type="primary">trmR</name>
    <name evidence="9" type="ORF">GXN74_10790</name>
</gene>
<feature type="domain" description="Peptidase family U32 C-terminal" evidence="8">
    <location>
        <begin position="547"/>
        <end position="629"/>
    </location>
</feature>
<dbReference type="Gene3D" id="3.40.50.150">
    <property type="entry name" value="Vaccinia Virus protein VP39"/>
    <property type="match status" value="1"/>
</dbReference>
<keyword evidence="10" id="KW-1185">Reference proteome</keyword>
<feature type="binding site" evidence="7">
    <location>
        <begin position="109"/>
        <end position="110"/>
    </location>
    <ligand>
        <name>S-adenosyl-L-methionine</name>
        <dbReference type="ChEBI" id="CHEBI:59789"/>
    </ligand>
</feature>
<dbReference type="Pfam" id="PF01136">
    <property type="entry name" value="Peptidase_U32"/>
    <property type="match status" value="1"/>
</dbReference>
<feature type="binding site" evidence="7">
    <location>
        <position position="80"/>
    </location>
    <ligand>
        <name>S-adenosyl-L-methionine</name>
        <dbReference type="ChEBI" id="CHEBI:59789"/>
    </ligand>
</feature>
<evidence type="ECO:0000256" key="7">
    <source>
        <dbReference type="HAMAP-Rule" id="MF_02217"/>
    </source>
</evidence>
<dbReference type="SUPFAM" id="SSF53335">
    <property type="entry name" value="S-adenosyl-L-methionine-dependent methyltransferases"/>
    <property type="match status" value="1"/>
</dbReference>
<dbReference type="GO" id="GO:0016300">
    <property type="term" value="F:tRNA (uridine) methyltransferase activity"/>
    <property type="evidence" value="ECO:0007669"/>
    <property type="project" value="UniProtKB-UniRule"/>
</dbReference>
<comment type="similarity">
    <text evidence="6">Belongs to the peptidase U32 family.</text>
</comment>
<dbReference type="PANTHER" id="PTHR30217">
    <property type="entry name" value="PEPTIDASE U32 FAMILY"/>
    <property type="match status" value="1"/>
</dbReference>
<dbReference type="GO" id="GO:0008233">
    <property type="term" value="F:peptidase activity"/>
    <property type="evidence" value="ECO:0007669"/>
    <property type="project" value="UniProtKB-KW"/>
</dbReference>
<evidence type="ECO:0000313" key="9">
    <source>
        <dbReference type="EMBL" id="NDL68228.1"/>
    </source>
</evidence>
<dbReference type="GO" id="GO:0008171">
    <property type="term" value="F:O-methyltransferase activity"/>
    <property type="evidence" value="ECO:0007669"/>
    <property type="project" value="InterPro"/>
</dbReference>
<evidence type="ECO:0000256" key="3">
    <source>
        <dbReference type="ARBA" id="ARBA00022679"/>
    </source>
</evidence>
<evidence type="ECO:0000256" key="2">
    <source>
        <dbReference type="ARBA" id="ARBA00022670"/>
    </source>
</evidence>
<dbReference type="InterPro" id="IPR002935">
    <property type="entry name" value="SAM_O-MeTrfase"/>
</dbReference>
<dbReference type="Proteomes" id="UP000461585">
    <property type="component" value="Unassembled WGS sequence"/>
</dbReference>
<sequence length="631" mass="71174">MDREYLFSITPGGDETLRRIRKEAQADQIPIIRDEVRGLLEWLMAVHRPLRVLEVGTAYGYSSLCMAQHLPPGAVLTTLERNPANAARARENFGRLTFPGVELKLLEGEAELLLEQVLSEEGPGSCDFIFLDAAKGQYQTFLPACLALLKGRGILVSDNVLQEGFVAKSRYAVHRRNRTIHKRMREYLWNLQHHPQLVTSILSCGDGVTLSMKKEGSELKDMKEMNRPELLIPAGSLENLKIAVGYGADAVYVGGEAFGLRAKAKNFSLEEMKEGVAYAHAHGVKVYVTANIIAHNRDIEGVRVYLEELKDVGPDALIVADPGILMAAKEVLPGMELHLSTQANNTNHAALSFWHSQGVKRVVVARELSFAEIREIREKVPPTLDIEAFVHGAMCISYSGRCLLSNYMTGKDANQGACTHPCRWRYHLVEETRPGEYMPIEENERGTYIYNSKDLCLLEHIDDLMKAGVRSFKVEGRMKTGLYVATVTRAYRNAIDDYLKDPALYKRNIPKYMDEIVKCSHRPFTTGFFYERPDGSEQIYDNNNYIRDFTYVARVLSYNPATGRALVEQRNKFVVGDRVEVMKKDGRNLEVVVEAIWDEEGNPLEAAPHPKQRLYLPVPEAVEPNELLRAY</sequence>
<dbReference type="InterPro" id="IPR043675">
    <property type="entry name" value="TrmR_methyltr"/>
</dbReference>
<dbReference type="GO" id="GO:0006508">
    <property type="term" value="P:proteolysis"/>
    <property type="evidence" value="ECO:0007669"/>
    <property type="project" value="UniProtKB-KW"/>
</dbReference>
<dbReference type="EMBL" id="JAAEEH010000031">
    <property type="protein sequence ID" value="NDL68228.1"/>
    <property type="molecule type" value="Genomic_DNA"/>
</dbReference>
<evidence type="ECO:0000256" key="6">
    <source>
        <dbReference type="ARBA" id="ARBA00038374"/>
    </source>
</evidence>
<dbReference type="Pfam" id="PF16325">
    <property type="entry name" value="Peptidase_U32_C"/>
    <property type="match status" value="1"/>
</dbReference>
<keyword evidence="4 7" id="KW-0949">S-adenosyl-L-methionine</keyword>
<protein>
    <recommendedName>
        <fullName evidence="7">tRNA 5-hydroxyuridine methyltransferase</fullName>
        <ecNumber evidence="7">2.1.1.-</ecNumber>
    </recommendedName>
    <alternativeName>
        <fullName evidence="7">ho5U methyltransferase</fullName>
    </alternativeName>
</protein>
<keyword evidence="5" id="KW-0378">Hydrolase</keyword>
<name>A0A7X5HX49_9FIRM</name>
<feature type="binding site" evidence="7">
    <location>
        <position position="132"/>
    </location>
    <ligand>
        <name>S-adenosyl-L-methionine</name>
        <dbReference type="ChEBI" id="CHEBI:59789"/>
    </ligand>
</feature>
<dbReference type="HAMAP" id="MF_02217">
    <property type="entry name" value="TrmR_methyltr"/>
    <property type="match status" value="1"/>
</dbReference>
<dbReference type="GO" id="GO:0030488">
    <property type="term" value="P:tRNA methylation"/>
    <property type="evidence" value="ECO:0007669"/>
    <property type="project" value="UniProtKB-UniRule"/>
</dbReference>
<feature type="binding site" evidence="7">
    <location>
        <position position="159"/>
    </location>
    <ligand>
        <name>Mg(2+)</name>
        <dbReference type="ChEBI" id="CHEBI:18420"/>
    </ligand>
</feature>
<dbReference type="AlphaFoldDB" id="A0A7X5HX49"/>
<dbReference type="Gene3D" id="2.40.30.10">
    <property type="entry name" value="Translation factors"/>
    <property type="match status" value="1"/>
</dbReference>
<dbReference type="InterPro" id="IPR032525">
    <property type="entry name" value="Peptidase_U32_C"/>
</dbReference>
<evidence type="ECO:0000256" key="5">
    <source>
        <dbReference type="ARBA" id="ARBA00022801"/>
    </source>
</evidence>
<keyword evidence="7" id="KW-0460">Magnesium</keyword>
<dbReference type="GO" id="GO:0000287">
    <property type="term" value="F:magnesium ion binding"/>
    <property type="evidence" value="ECO:0007669"/>
    <property type="project" value="UniProtKB-UniRule"/>
</dbReference>
<dbReference type="CDD" id="cd02440">
    <property type="entry name" value="AdoMet_MTases"/>
    <property type="match status" value="1"/>
</dbReference>
<reference evidence="9 10" key="1">
    <citation type="submission" date="2020-01" db="EMBL/GenBank/DDBJ databases">
        <title>Anaeroalcalibacter tamaniensis gen. nov., sp. nov., moderately halophilic strictly anaerobic fermenter bacterium from mud volcano of Taman peninsula.</title>
        <authorList>
            <person name="Frolova A."/>
            <person name="Merkel A.Y."/>
            <person name="Slobodkin A.I."/>
        </authorList>
    </citation>
    <scope>NUCLEOTIDE SEQUENCE [LARGE SCALE GENOMIC DNA]</scope>
    <source>
        <strain evidence="9 10">F-3ap</strain>
    </source>
</reference>
<keyword evidence="1 7" id="KW-0489">Methyltransferase</keyword>
<keyword evidence="7" id="KW-0819">tRNA processing</keyword>
<comment type="similarity">
    <text evidence="7">Belongs to the class I-like SAM-binding methyltransferase superfamily. Cation-dependent O-methyltransferase family.</text>
</comment>
<feature type="binding site" evidence="7">
    <location>
        <position position="158"/>
    </location>
    <ligand>
        <name>Mg(2+)</name>
        <dbReference type="ChEBI" id="CHEBI:18420"/>
    </ligand>
</feature>
<dbReference type="InterPro" id="IPR029063">
    <property type="entry name" value="SAM-dependent_MTases_sf"/>
</dbReference>
<feature type="binding site" evidence="7">
    <location>
        <position position="32"/>
    </location>
    <ligand>
        <name>S-adenosyl-L-methionine</name>
        <dbReference type="ChEBI" id="CHEBI:59789"/>
    </ligand>
</feature>
<keyword evidence="2" id="KW-0645">Protease</keyword>
<evidence type="ECO:0000313" key="10">
    <source>
        <dbReference type="Proteomes" id="UP000461585"/>
    </source>
</evidence>
<keyword evidence="7" id="KW-0479">Metal-binding</keyword>
<proteinExistence type="inferred from homology"/>
<keyword evidence="3 7" id="KW-0808">Transferase</keyword>
<dbReference type="InterPro" id="IPR001539">
    <property type="entry name" value="Peptidase_U32"/>
</dbReference>